<dbReference type="PANTHER" id="PTHR21310:SF42">
    <property type="entry name" value="BIFUNCTIONAL AAC_APH"/>
    <property type="match status" value="1"/>
</dbReference>
<dbReference type="SUPFAM" id="SSF56112">
    <property type="entry name" value="Protein kinase-like (PK-like)"/>
    <property type="match status" value="1"/>
</dbReference>
<keyword evidence="3" id="KW-1185">Reference proteome</keyword>
<dbReference type="InterPro" id="IPR002575">
    <property type="entry name" value="Aminoglycoside_PTrfase"/>
</dbReference>
<evidence type="ECO:0000313" key="2">
    <source>
        <dbReference type="EMBL" id="AFZ67706.1"/>
    </source>
</evidence>
<dbReference type="InterPro" id="IPR011009">
    <property type="entry name" value="Kinase-like_dom_sf"/>
</dbReference>
<evidence type="ECO:0000313" key="3">
    <source>
        <dbReference type="Proteomes" id="UP000010467"/>
    </source>
</evidence>
<sequence>MPKSKMHADEFDIDTPLVGRLVATQFPQWAGLAISPVRSSGTDNAMFRLGNELAVRLPRIGWAVGSVHKEQRWLPMLAPLLPLPIPVPLAQGEPGEGYPSPWSVCRWLEGENPTLEGLREPSEAATDLARFVVALQGIDVPGEALAGLSGFSRGVPLAQRDESTREAITALHGELDTEAVTAVWEAALHAPAWQGRGVWVHGDLQAGNLLARNGRLSAVIDFGGLNVGDPAVELIVAWNLFDAPSRRVYRAVLGVDEATWTRGRGWALSVALIALPYYRHTNPAIVAASWQTIEAVLSDA</sequence>
<accession>L0A1K3</accession>
<dbReference type="Pfam" id="PF01636">
    <property type="entry name" value="APH"/>
    <property type="match status" value="1"/>
</dbReference>
<evidence type="ECO:0000259" key="1">
    <source>
        <dbReference type="Pfam" id="PF01636"/>
    </source>
</evidence>
<dbReference type="Gene3D" id="3.30.200.20">
    <property type="entry name" value="Phosphorylase Kinase, domain 1"/>
    <property type="match status" value="1"/>
</dbReference>
<gene>
    <name evidence="2" type="ordered locus">Deipe_2221</name>
</gene>
<proteinExistence type="predicted"/>
<dbReference type="CDD" id="cd05155">
    <property type="entry name" value="APH_ChoK_like_1"/>
    <property type="match status" value="1"/>
</dbReference>
<dbReference type="AlphaFoldDB" id="L0A1K3"/>
<reference evidence="3" key="1">
    <citation type="submission" date="2012-03" db="EMBL/GenBank/DDBJ databases">
        <title>Complete sequence of chromosome of Deinococcus peraridilitoris DSM 19664.</title>
        <authorList>
            <person name="Lucas S."/>
            <person name="Copeland A."/>
            <person name="Lapidus A."/>
            <person name="Glavina del Rio T."/>
            <person name="Dalin E."/>
            <person name="Tice H."/>
            <person name="Bruce D."/>
            <person name="Goodwin L."/>
            <person name="Pitluck S."/>
            <person name="Peters L."/>
            <person name="Mikhailova N."/>
            <person name="Lu M."/>
            <person name="Kyrpides N."/>
            <person name="Mavromatis K."/>
            <person name="Ivanova N."/>
            <person name="Brettin T."/>
            <person name="Detter J.C."/>
            <person name="Han C."/>
            <person name="Larimer F."/>
            <person name="Land M."/>
            <person name="Hauser L."/>
            <person name="Markowitz V."/>
            <person name="Cheng J.-F."/>
            <person name="Hugenholtz P."/>
            <person name="Woyke T."/>
            <person name="Wu D."/>
            <person name="Pukall R."/>
            <person name="Steenblock K."/>
            <person name="Brambilla E."/>
            <person name="Klenk H.-P."/>
            <person name="Eisen J.A."/>
        </authorList>
    </citation>
    <scope>NUCLEOTIDE SEQUENCE [LARGE SCALE GENOMIC DNA]</scope>
    <source>
        <strain evidence="3">DSM 19664 / LMG 22246 / CIP 109416 / KR-200</strain>
    </source>
</reference>
<dbReference type="Gene3D" id="3.90.1200.10">
    <property type="match status" value="1"/>
</dbReference>
<dbReference type="PANTHER" id="PTHR21310">
    <property type="entry name" value="AMINOGLYCOSIDE PHOSPHOTRANSFERASE-RELATED-RELATED"/>
    <property type="match status" value="1"/>
</dbReference>
<dbReference type="HOGENOM" id="CLU_074977_0_0_0"/>
<dbReference type="OrthoDB" id="3806873at2"/>
<dbReference type="STRING" id="937777.Deipe_2221"/>
<dbReference type="RefSeq" id="WP_015236009.1">
    <property type="nucleotide sequence ID" value="NC_019793.1"/>
</dbReference>
<keyword evidence="2" id="KW-0808">Transferase</keyword>
<organism evidence="2 3">
    <name type="scientific">Deinococcus peraridilitoris (strain DSM 19664 / LMG 22246 / CIP 109416 / KR-200)</name>
    <dbReference type="NCBI Taxonomy" id="937777"/>
    <lineage>
        <taxon>Bacteria</taxon>
        <taxon>Thermotogati</taxon>
        <taxon>Deinococcota</taxon>
        <taxon>Deinococci</taxon>
        <taxon>Deinococcales</taxon>
        <taxon>Deinococcaceae</taxon>
        <taxon>Deinococcus</taxon>
    </lineage>
</organism>
<dbReference type="KEGG" id="dpd:Deipe_2221"/>
<dbReference type="GO" id="GO:0016740">
    <property type="term" value="F:transferase activity"/>
    <property type="evidence" value="ECO:0007669"/>
    <property type="project" value="UniProtKB-KW"/>
</dbReference>
<dbReference type="Proteomes" id="UP000010467">
    <property type="component" value="Chromosome"/>
</dbReference>
<feature type="domain" description="Aminoglycoside phosphotransferase" evidence="1">
    <location>
        <begin position="39"/>
        <end position="266"/>
    </location>
</feature>
<dbReference type="eggNOG" id="COG3173">
    <property type="taxonomic scope" value="Bacteria"/>
</dbReference>
<name>L0A1K3_DEIPD</name>
<dbReference type="InterPro" id="IPR051678">
    <property type="entry name" value="AGP_Transferase"/>
</dbReference>
<protein>
    <submittedName>
        <fullName evidence="2">Putative aminoglycoside phosphotransferase</fullName>
    </submittedName>
</protein>
<dbReference type="EMBL" id="CP003382">
    <property type="protein sequence ID" value="AFZ67706.1"/>
    <property type="molecule type" value="Genomic_DNA"/>
</dbReference>
<dbReference type="PATRIC" id="fig|937777.3.peg.2224"/>